<evidence type="ECO:0000313" key="3">
    <source>
        <dbReference type="Proteomes" id="UP001066276"/>
    </source>
</evidence>
<proteinExistence type="predicted"/>
<feature type="compositionally biased region" description="Basic and acidic residues" evidence="1">
    <location>
        <begin position="72"/>
        <end position="85"/>
    </location>
</feature>
<protein>
    <submittedName>
        <fullName evidence="2">Uncharacterized protein</fullName>
    </submittedName>
</protein>
<accession>A0AAV7KZY7</accession>
<comment type="caution">
    <text evidence="2">The sequence shown here is derived from an EMBL/GenBank/DDBJ whole genome shotgun (WGS) entry which is preliminary data.</text>
</comment>
<gene>
    <name evidence="2" type="ORF">NDU88_005143</name>
</gene>
<name>A0AAV7KZY7_PLEWA</name>
<dbReference type="AlphaFoldDB" id="A0AAV7KZY7"/>
<reference evidence="2" key="1">
    <citation type="journal article" date="2022" name="bioRxiv">
        <title>Sequencing and chromosome-scale assembly of the giantPleurodeles waltlgenome.</title>
        <authorList>
            <person name="Brown T."/>
            <person name="Elewa A."/>
            <person name="Iarovenko S."/>
            <person name="Subramanian E."/>
            <person name="Araus A.J."/>
            <person name="Petzold A."/>
            <person name="Susuki M."/>
            <person name="Suzuki K.-i.T."/>
            <person name="Hayashi T."/>
            <person name="Toyoda A."/>
            <person name="Oliveira C."/>
            <person name="Osipova E."/>
            <person name="Leigh N.D."/>
            <person name="Simon A."/>
            <person name="Yun M.H."/>
        </authorList>
    </citation>
    <scope>NUCLEOTIDE SEQUENCE</scope>
    <source>
        <strain evidence="2">20211129_DDA</strain>
        <tissue evidence="2">Liver</tissue>
    </source>
</reference>
<organism evidence="2 3">
    <name type="scientific">Pleurodeles waltl</name>
    <name type="common">Iberian ribbed newt</name>
    <dbReference type="NCBI Taxonomy" id="8319"/>
    <lineage>
        <taxon>Eukaryota</taxon>
        <taxon>Metazoa</taxon>
        <taxon>Chordata</taxon>
        <taxon>Craniata</taxon>
        <taxon>Vertebrata</taxon>
        <taxon>Euteleostomi</taxon>
        <taxon>Amphibia</taxon>
        <taxon>Batrachia</taxon>
        <taxon>Caudata</taxon>
        <taxon>Salamandroidea</taxon>
        <taxon>Salamandridae</taxon>
        <taxon>Pleurodelinae</taxon>
        <taxon>Pleurodeles</taxon>
    </lineage>
</organism>
<feature type="compositionally biased region" description="Basic and acidic residues" evidence="1">
    <location>
        <begin position="94"/>
        <end position="103"/>
    </location>
</feature>
<dbReference type="Proteomes" id="UP001066276">
    <property type="component" value="Chromosome 12"/>
</dbReference>
<feature type="region of interest" description="Disordered" evidence="1">
    <location>
        <begin position="55"/>
        <end position="103"/>
    </location>
</feature>
<evidence type="ECO:0000256" key="1">
    <source>
        <dbReference type="SAM" id="MobiDB-lite"/>
    </source>
</evidence>
<sequence>MVLRFRVELVKYSSPTLSSNGHTRNHWVERPLLKHGQDQAIQGNLIMQHKISAGVPSIGPSRQAECMPLKSSRTEDQGAMRKNLPDTKQSPRMTWRERHIQIR</sequence>
<evidence type="ECO:0000313" key="2">
    <source>
        <dbReference type="EMBL" id="KAJ1085006.1"/>
    </source>
</evidence>
<dbReference type="EMBL" id="JANPWB010000016">
    <property type="protein sequence ID" value="KAJ1085006.1"/>
    <property type="molecule type" value="Genomic_DNA"/>
</dbReference>
<keyword evidence="3" id="KW-1185">Reference proteome</keyword>